<gene>
    <name evidence="2" type="ORF">RSSSTS7063_03023</name>
</gene>
<keyword evidence="2" id="KW-0808">Transferase</keyword>
<reference evidence="2 3" key="1">
    <citation type="submission" date="2019-07" db="EMBL/GenBank/DDBJ databases">
        <authorList>
            <person name="Hibberd C M."/>
            <person name="Gehrig L. J."/>
            <person name="Chang H.-W."/>
            <person name="Venkatesh S."/>
        </authorList>
    </citation>
    <scope>NUCLEOTIDE SEQUENCE [LARGE SCALE GENOMIC DNA]</scope>
    <source>
        <strain evidence="2">Blautia_luti_SSTS_Bg7063</strain>
    </source>
</reference>
<accession>A0A564VV39</accession>
<proteinExistence type="predicted"/>
<keyword evidence="3" id="KW-1185">Reference proteome</keyword>
<dbReference type="InterPro" id="IPR038071">
    <property type="entry name" value="UROD/MetE-like_sf"/>
</dbReference>
<dbReference type="RefSeq" id="WP_015526635.1">
    <property type="nucleotide sequence ID" value="NZ_CABHMX010000031.1"/>
</dbReference>
<dbReference type="SUPFAM" id="SSF51726">
    <property type="entry name" value="UROD/MetE-like"/>
    <property type="match status" value="1"/>
</dbReference>
<dbReference type="AlphaFoldDB" id="A0A564VV39"/>
<name>A0A564VV39_9FIRM</name>
<evidence type="ECO:0000259" key="1">
    <source>
        <dbReference type="Pfam" id="PF01208"/>
    </source>
</evidence>
<dbReference type="GO" id="GO:0032259">
    <property type="term" value="P:methylation"/>
    <property type="evidence" value="ECO:0007669"/>
    <property type="project" value="UniProtKB-KW"/>
</dbReference>
<dbReference type="Proteomes" id="UP000408482">
    <property type="component" value="Unassembled WGS sequence"/>
</dbReference>
<dbReference type="Pfam" id="PF01208">
    <property type="entry name" value="URO-D"/>
    <property type="match status" value="1"/>
</dbReference>
<dbReference type="PANTHER" id="PTHR47099:SF1">
    <property type="entry name" value="METHYLCOBAMIDE:COM METHYLTRANSFERASE MTBA"/>
    <property type="match status" value="1"/>
</dbReference>
<protein>
    <submittedName>
        <fullName evidence="2">Methylcobalamin:coenzyme M methyltransferase</fullName>
    </submittedName>
</protein>
<evidence type="ECO:0000313" key="3">
    <source>
        <dbReference type="Proteomes" id="UP000408482"/>
    </source>
</evidence>
<dbReference type="GO" id="GO:0004853">
    <property type="term" value="F:uroporphyrinogen decarboxylase activity"/>
    <property type="evidence" value="ECO:0007669"/>
    <property type="project" value="InterPro"/>
</dbReference>
<dbReference type="PANTHER" id="PTHR47099">
    <property type="entry name" value="METHYLCOBAMIDE:COM METHYLTRANSFERASE MTBA"/>
    <property type="match status" value="1"/>
</dbReference>
<dbReference type="Gene3D" id="3.20.20.210">
    <property type="match status" value="1"/>
</dbReference>
<evidence type="ECO:0000313" key="2">
    <source>
        <dbReference type="EMBL" id="VUX36466.1"/>
    </source>
</evidence>
<dbReference type="InterPro" id="IPR000257">
    <property type="entry name" value="Uroporphyrinogen_deCOase"/>
</dbReference>
<keyword evidence="2" id="KW-0489">Methyltransferase</keyword>
<sequence length="349" mass="38582">MNSRERFIATVERKPVDRPACWLGDPTPEAVPALCDYYHVDNIKELKKVCGDDFYAVEIPYKSPTCSAIFAAFDWYMNGSNVDTEHRTLTADGCFAQCEDLEDVEAVNFPWPDPELYIDPEECRRLVDEAPDDKVVMGMLWACHFQDTCAAFGMQTCLMNMVAEPEMVHYVDDHIVDFYLKALKIFLEATKGKVQAILIGDDVGSQRGLMISPALISEFVIPGAKKLIDLAHSYGVKVVYHSCGSIVEAIPLLIEAGVDVIHPIQALAAGMDPANLKDKFDGKISFCGGVDTQDLLPNGTPEQVAAKVKELRTYFPTGLIVSPSHEGLQPDVPPSNIKALFDEATKIYE</sequence>
<dbReference type="GO" id="GO:0008168">
    <property type="term" value="F:methyltransferase activity"/>
    <property type="evidence" value="ECO:0007669"/>
    <property type="project" value="UniProtKB-KW"/>
</dbReference>
<organism evidence="2 3">
    <name type="scientific">Blautia luti</name>
    <dbReference type="NCBI Taxonomy" id="89014"/>
    <lineage>
        <taxon>Bacteria</taxon>
        <taxon>Bacillati</taxon>
        <taxon>Bacillota</taxon>
        <taxon>Clostridia</taxon>
        <taxon>Lachnospirales</taxon>
        <taxon>Lachnospiraceae</taxon>
        <taxon>Blautia</taxon>
    </lineage>
</organism>
<dbReference type="EMBL" id="CABHNW010000063">
    <property type="protein sequence ID" value="VUX36466.1"/>
    <property type="molecule type" value="Genomic_DNA"/>
</dbReference>
<dbReference type="GO" id="GO:0006779">
    <property type="term" value="P:porphyrin-containing compound biosynthetic process"/>
    <property type="evidence" value="ECO:0007669"/>
    <property type="project" value="InterPro"/>
</dbReference>
<feature type="domain" description="Uroporphyrinogen decarboxylase (URO-D)" evidence="1">
    <location>
        <begin position="3"/>
        <end position="345"/>
    </location>
</feature>
<dbReference type="InterPro" id="IPR052024">
    <property type="entry name" value="Methanogen_methyltrans"/>
</dbReference>